<dbReference type="EMBL" id="AP017312">
    <property type="protein sequence ID" value="BAU29324.1"/>
    <property type="molecule type" value="Genomic_DNA"/>
</dbReference>
<organism evidence="1 2">
    <name type="scientific">Aneurinibacillus soli</name>
    <dbReference type="NCBI Taxonomy" id="1500254"/>
    <lineage>
        <taxon>Bacteria</taxon>
        <taxon>Bacillati</taxon>
        <taxon>Bacillota</taxon>
        <taxon>Bacilli</taxon>
        <taxon>Bacillales</taxon>
        <taxon>Paenibacillaceae</taxon>
        <taxon>Aneurinibacillus group</taxon>
        <taxon>Aneurinibacillus</taxon>
    </lineage>
</organism>
<evidence type="ECO:0000313" key="1">
    <source>
        <dbReference type="EMBL" id="BAU29324.1"/>
    </source>
</evidence>
<dbReference type="KEGG" id="asoc:CB4_03511"/>
<gene>
    <name evidence="1" type="ORF">CB4_03511</name>
</gene>
<keyword evidence="2" id="KW-1185">Reference proteome</keyword>
<dbReference type="RefSeq" id="WP_096467010.1">
    <property type="nucleotide sequence ID" value="NZ_AP017312.1"/>
</dbReference>
<dbReference type="OrthoDB" id="9128325at2"/>
<reference evidence="1 2" key="1">
    <citation type="submission" date="2015-12" db="EMBL/GenBank/DDBJ databases">
        <title>Genome sequence of Aneurinibacillus soli.</title>
        <authorList>
            <person name="Lee J.S."/>
            <person name="Lee K.C."/>
            <person name="Kim K.K."/>
            <person name="Lee B.W."/>
        </authorList>
    </citation>
    <scope>NUCLEOTIDE SEQUENCE [LARGE SCALE GENOMIC DNA]</scope>
    <source>
        <strain evidence="1 2">CB4</strain>
    </source>
</reference>
<protein>
    <submittedName>
        <fullName evidence="1">Uncharacterized protein</fullName>
    </submittedName>
</protein>
<name>A0A0U5BED6_9BACL</name>
<evidence type="ECO:0000313" key="2">
    <source>
        <dbReference type="Proteomes" id="UP000217696"/>
    </source>
</evidence>
<sequence length="649" mass="76871">MGKLKRLATKEDEIVHIELPVSDTERNSRQTDYLLLTPLQFAKKYRHALFQPVTVQYKEQSHSIQMNRCTNPFCKWFGQDQTRFTEVKGKPSRYKLGGSMKHRSQMITCNPDPIHPTRGMTWDCVAQPFSNWSIAEEIARLATLDQVKDRTPDYVFHRDSCTKIMTTPFDQPKDFYKQGKSKSNSQKWQCKTGRKMTNVLPTTRENFSYRQKRNEILPLFAALLLNRTPVKRSCEILGIGSETYYQKSEWLYRRCLEFLERYEKKAFQSKRFKSVWVNTDKLIYYLNNVRKRGKGSHRYDNVEEKHFPTHIVISSDVDTRYVFRSDVAYDWQVRLSDIETDTFLYKEDHVNLFARKNARLRFSYCPQPPSPHDTQSTLEYVQELNEFERRDQYIDGLHVNSTYTTIAHFWLMKQMIHTNEWRFVTDEDFSIMTALFRVFAREVRRADAHHFLCKIDRTKSLKDAFTEYQDTIRDLEVWGARKGYSGSVRKLAFLWLSEFLKHHTFHEEVNVGGNVYRKEASTFMEHPLPSIDQGVRLVDCTTDVSSFDIAHIANMILKVNDKATSSFMQQIRRRLSILERPLVTARKEGKSYIYSNFNPKYAQYAVTILRTYYNFCMTYKTSDGERLTPAQRIGITHKRFTMKDILYFK</sequence>
<accession>A0A0U5BED6</accession>
<proteinExistence type="predicted"/>
<dbReference type="Proteomes" id="UP000217696">
    <property type="component" value="Chromosome"/>
</dbReference>
<dbReference type="AlphaFoldDB" id="A0A0U5BED6"/>